<proteinExistence type="predicted"/>
<evidence type="ECO:0000313" key="2">
    <source>
        <dbReference type="EMBL" id="KAF2250280.1"/>
    </source>
</evidence>
<dbReference type="OrthoDB" id="3226064at2759"/>
<reference evidence="2" key="1">
    <citation type="journal article" date="2020" name="Stud. Mycol.">
        <title>101 Dothideomycetes genomes: a test case for predicting lifestyles and emergence of pathogens.</title>
        <authorList>
            <person name="Haridas S."/>
            <person name="Albert R."/>
            <person name="Binder M."/>
            <person name="Bloem J."/>
            <person name="Labutti K."/>
            <person name="Salamov A."/>
            <person name="Andreopoulos B."/>
            <person name="Baker S."/>
            <person name="Barry K."/>
            <person name="Bills G."/>
            <person name="Bluhm B."/>
            <person name="Cannon C."/>
            <person name="Castanera R."/>
            <person name="Culley D."/>
            <person name="Daum C."/>
            <person name="Ezra D."/>
            <person name="Gonzalez J."/>
            <person name="Henrissat B."/>
            <person name="Kuo A."/>
            <person name="Liang C."/>
            <person name="Lipzen A."/>
            <person name="Lutzoni F."/>
            <person name="Magnuson J."/>
            <person name="Mondo S."/>
            <person name="Nolan M."/>
            <person name="Ohm R."/>
            <person name="Pangilinan J."/>
            <person name="Park H.-J."/>
            <person name="Ramirez L."/>
            <person name="Alfaro M."/>
            <person name="Sun H."/>
            <person name="Tritt A."/>
            <person name="Yoshinaga Y."/>
            <person name="Zwiers L.-H."/>
            <person name="Turgeon B."/>
            <person name="Goodwin S."/>
            <person name="Spatafora J."/>
            <person name="Crous P."/>
            <person name="Grigoriev I."/>
        </authorList>
    </citation>
    <scope>NUCLEOTIDE SEQUENCE</scope>
    <source>
        <strain evidence="2">CBS 122368</strain>
    </source>
</reference>
<accession>A0A6A6IL62</accession>
<dbReference type="EMBL" id="ML987194">
    <property type="protein sequence ID" value="KAF2250280.1"/>
    <property type="molecule type" value="Genomic_DNA"/>
</dbReference>
<dbReference type="CDD" id="cd09917">
    <property type="entry name" value="F-box_SF"/>
    <property type="match status" value="1"/>
</dbReference>
<dbReference type="InterPro" id="IPR001810">
    <property type="entry name" value="F-box_dom"/>
</dbReference>
<dbReference type="Proteomes" id="UP000800094">
    <property type="component" value="Unassembled WGS sequence"/>
</dbReference>
<dbReference type="Pfam" id="PF00646">
    <property type="entry name" value="F-box"/>
    <property type="match status" value="1"/>
</dbReference>
<dbReference type="GeneID" id="54582204"/>
<keyword evidence="3" id="KW-1185">Reference proteome</keyword>
<feature type="domain" description="F-box" evidence="1">
    <location>
        <begin position="4"/>
        <end position="41"/>
    </location>
</feature>
<organism evidence="2 3">
    <name type="scientific">Trematosphaeria pertusa</name>
    <dbReference type="NCBI Taxonomy" id="390896"/>
    <lineage>
        <taxon>Eukaryota</taxon>
        <taxon>Fungi</taxon>
        <taxon>Dikarya</taxon>
        <taxon>Ascomycota</taxon>
        <taxon>Pezizomycotina</taxon>
        <taxon>Dothideomycetes</taxon>
        <taxon>Pleosporomycetidae</taxon>
        <taxon>Pleosporales</taxon>
        <taxon>Massarineae</taxon>
        <taxon>Trematosphaeriaceae</taxon>
        <taxon>Trematosphaeria</taxon>
    </lineage>
</organism>
<evidence type="ECO:0000259" key="1">
    <source>
        <dbReference type="Pfam" id="PF00646"/>
    </source>
</evidence>
<dbReference type="InterPro" id="IPR036047">
    <property type="entry name" value="F-box-like_dom_sf"/>
</dbReference>
<name>A0A6A6IL62_9PLEO</name>
<feature type="non-terminal residue" evidence="2">
    <location>
        <position position="460"/>
    </location>
</feature>
<gene>
    <name evidence="2" type="ORF">BU26DRAFT_518694</name>
</gene>
<dbReference type="SUPFAM" id="SSF81383">
    <property type="entry name" value="F-box domain"/>
    <property type="match status" value="1"/>
</dbReference>
<dbReference type="AlphaFoldDB" id="A0A6A6IL62"/>
<protein>
    <recommendedName>
        <fullName evidence="1">F-box domain-containing protein</fullName>
    </recommendedName>
</protein>
<sequence>MTELLDLCYDVLIRILEEIEPEDLAACARTSLAFNNFVKENTRLYKAQYLKNFDDPRKRPTDPEPQWVPELQKLVKCQKILRSSDITVKHENFKFVASTVESLVLSASEHLGESLNKAELSSILDAPQNLDAFMYRSSLYARAGTDSQKQADDEEDRQLSAKIHCLYGIPSNTAGRRALSTHPYARSRVYDLRNYTDNTRWGPFRDDGSMRVDWETLESIMVVLGYNSNTCCRRFLARFRPPWSEPFEGVIKERSRVLPDYPSSLPNEPEIPLALKDPYNVSGIWSRIVCFLDYNALYQFNFSTPAQRIPPDQPREPITTEEAIRHIMMHLKVTKVETPGKFDNPALPVVHFSGSSRSVDASWDPNANSRIRGTVRLTPEGEVRWTTVSIFYGGEERWRSEGIQVGGVDSKRGVVGTWFDKDYDVHGPAGPTAFWKVCDSRCLDESESDDSEPTEEGWLH</sequence>
<dbReference type="RefSeq" id="XP_033685284.1">
    <property type="nucleotide sequence ID" value="XM_033828874.1"/>
</dbReference>
<evidence type="ECO:0000313" key="3">
    <source>
        <dbReference type="Proteomes" id="UP000800094"/>
    </source>
</evidence>